<proteinExistence type="predicted"/>
<dbReference type="InterPro" id="IPR018713">
    <property type="entry name" value="MPAB/Lcp_cat_dom"/>
</dbReference>
<evidence type="ECO:0000259" key="2">
    <source>
        <dbReference type="Pfam" id="PF09995"/>
    </source>
</evidence>
<sequence length="291" mass="31316">MSGTRAAEGPRIPAEGLFGPASVTWRVHADPAMLLGGLRALLLQALHPLAMAGVSQHSAFREDPWGRLDRTAAFIGAVTYGTGEEAREAVDRVRRVHRHVRGTDPATGRAYRADDPALLVWVHACEVGSFLDVVRRAGLPLTAAEADAYLREQSAVARLVGVPAGTDVPDSATALRRYFAEVRPELCVTPAAREAVRFAFLPPLHGSALLAVPAWSGLVGLAFAMLPAWARRMYGLPGWWITDRTAGLEARALRAAAFRLPRSWWEGPYLVAARERLGLPAEALGANRAGV</sequence>
<comment type="caution">
    <text evidence="3">The sequence shown here is derived from an EMBL/GenBank/DDBJ whole genome shotgun (WGS) entry which is preliminary data.</text>
</comment>
<dbReference type="Pfam" id="PF09995">
    <property type="entry name" value="MPAB_Lcp_cat"/>
    <property type="match status" value="1"/>
</dbReference>
<protein>
    <submittedName>
        <fullName evidence="3">Oxygenase MpaB family protein</fullName>
    </submittedName>
</protein>
<dbReference type="EMBL" id="BAAALD010000122">
    <property type="protein sequence ID" value="GAA1120962.1"/>
    <property type="molecule type" value="Genomic_DNA"/>
</dbReference>
<keyword evidence="1" id="KW-0812">Transmembrane</keyword>
<dbReference type="Proteomes" id="UP001499987">
    <property type="component" value="Unassembled WGS sequence"/>
</dbReference>
<keyword evidence="1" id="KW-1133">Transmembrane helix</keyword>
<keyword evidence="1" id="KW-0472">Membrane</keyword>
<evidence type="ECO:0000313" key="4">
    <source>
        <dbReference type="Proteomes" id="UP001499987"/>
    </source>
</evidence>
<gene>
    <name evidence="3" type="ORF">GCM10009663_70670</name>
</gene>
<evidence type="ECO:0000256" key="1">
    <source>
        <dbReference type="SAM" id="Phobius"/>
    </source>
</evidence>
<reference evidence="3 4" key="1">
    <citation type="journal article" date="2019" name="Int. J. Syst. Evol. Microbiol.">
        <title>The Global Catalogue of Microorganisms (GCM) 10K type strain sequencing project: providing services to taxonomists for standard genome sequencing and annotation.</title>
        <authorList>
            <consortium name="The Broad Institute Genomics Platform"/>
            <consortium name="The Broad Institute Genome Sequencing Center for Infectious Disease"/>
            <person name="Wu L."/>
            <person name="Ma J."/>
        </authorList>
    </citation>
    <scope>NUCLEOTIDE SEQUENCE [LARGE SCALE GENOMIC DNA]</scope>
    <source>
        <strain evidence="3 4">JCM 13002</strain>
    </source>
</reference>
<evidence type="ECO:0000313" key="3">
    <source>
        <dbReference type="EMBL" id="GAA1120962.1"/>
    </source>
</evidence>
<keyword evidence="4" id="KW-1185">Reference proteome</keyword>
<dbReference type="PANTHER" id="PTHR36151:SF3">
    <property type="entry name" value="ER-BOUND OXYGENASE MPAB_MPAB'_RUBBER OXYGENASE CATALYTIC DOMAIN-CONTAINING PROTEIN"/>
    <property type="match status" value="1"/>
</dbReference>
<organism evidence="3 4">
    <name type="scientific">Kitasatospora arboriphila</name>
    <dbReference type="NCBI Taxonomy" id="258052"/>
    <lineage>
        <taxon>Bacteria</taxon>
        <taxon>Bacillati</taxon>
        <taxon>Actinomycetota</taxon>
        <taxon>Actinomycetes</taxon>
        <taxon>Kitasatosporales</taxon>
        <taxon>Streptomycetaceae</taxon>
        <taxon>Kitasatospora</taxon>
    </lineage>
</organism>
<feature type="transmembrane region" description="Helical" evidence="1">
    <location>
        <begin position="208"/>
        <end position="230"/>
    </location>
</feature>
<dbReference type="PANTHER" id="PTHR36151">
    <property type="entry name" value="BLR2777 PROTEIN"/>
    <property type="match status" value="1"/>
</dbReference>
<dbReference type="RefSeq" id="WP_344627836.1">
    <property type="nucleotide sequence ID" value="NZ_BAAALD010000122.1"/>
</dbReference>
<name>A0ABN1U624_9ACTN</name>
<accession>A0ABN1U624</accession>
<feature type="domain" description="ER-bound oxygenase mpaB/mpaB'/Rubber oxygenase catalytic" evidence="2">
    <location>
        <begin position="25"/>
        <end position="255"/>
    </location>
</feature>